<proteinExistence type="predicted"/>
<feature type="region of interest" description="Disordered" evidence="1">
    <location>
        <begin position="1"/>
        <end position="58"/>
    </location>
</feature>
<evidence type="ECO:0000313" key="2">
    <source>
        <dbReference type="EMBL" id="VAW94219.1"/>
    </source>
</evidence>
<feature type="compositionally biased region" description="Polar residues" evidence="1">
    <location>
        <begin position="43"/>
        <end position="54"/>
    </location>
</feature>
<sequence>MQIQNTSTSSALIQYRSTGSQGDDTSNGINPTSASARDKQSDGHQQATQQSANLETAKKIQTIPNLHIQRVSASKPVANDALASSTHSAKRAVQTFQEIDLLNETELMHRVDMLA</sequence>
<dbReference type="EMBL" id="UOFS01000014">
    <property type="protein sequence ID" value="VAW94219.1"/>
    <property type="molecule type" value="Genomic_DNA"/>
</dbReference>
<gene>
    <name evidence="2" type="ORF">MNBD_GAMMA22-2184</name>
</gene>
<dbReference type="AlphaFoldDB" id="A0A3B1A7N1"/>
<accession>A0A3B1A7N1</accession>
<protein>
    <submittedName>
        <fullName evidence="2">Uncharacterized protein</fullName>
    </submittedName>
</protein>
<reference evidence="2" key="1">
    <citation type="submission" date="2018-06" db="EMBL/GenBank/DDBJ databases">
        <authorList>
            <person name="Zhirakovskaya E."/>
        </authorList>
    </citation>
    <scope>NUCLEOTIDE SEQUENCE</scope>
</reference>
<feature type="compositionally biased region" description="Polar residues" evidence="1">
    <location>
        <begin position="1"/>
        <end position="35"/>
    </location>
</feature>
<name>A0A3B1A7N1_9ZZZZ</name>
<evidence type="ECO:0000256" key="1">
    <source>
        <dbReference type="SAM" id="MobiDB-lite"/>
    </source>
</evidence>
<organism evidence="2">
    <name type="scientific">hydrothermal vent metagenome</name>
    <dbReference type="NCBI Taxonomy" id="652676"/>
    <lineage>
        <taxon>unclassified sequences</taxon>
        <taxon>metagenomes</taxon>
        <taxon>ecological metagenomes</taxon>
    </lineage>
</organism>